<sequence length="56" mass="6277">RHWLEAIAAYGHRYTDDPVRVRVLKGVIDGLLLQGLLTDTPPTAAEFEAVLRHVLL</sequence>
<gene>
    <name evidence="1" type="ORF">G3M58_38490</name>
</gene>
<dbReference type="Gene3D" id="1.10.357.10">
    <property type="entry name" value="Tetracycline Repressor, domain 2"/>
    <property type="match status" value="1"/>
</dbReference>
<proteinExistence type="predicted"/>
<organism evidence="1">
    <name type="scientific">Streptomyces sp. SID7499</name>
    <dbReference type="NCBI Taxonomy" id="2706086"/>
    <lineage>
        <taxon>Bacteria</taxon>
        <taxon>Bacillati</taxon>
        <taxon>Actinomycetota</taxon>
        <taxon>Actinomycetes</taxon>
        <taxon>Kitasatosporales</taxon>
        <taxon>Streptomycetaceae</taxon>
        <taxon>Streptomyces</taxon>
    </lineage>
</organism>
<reference evidence="1" key="1">
    <citation type="submission" date="2020-01" db="EMBL/GenBank/DDBJ databases">
        <title>Insect and environment-associated Actinomycetes.</title>
        <authorList>
            <person name="Currrie C."/>
            <person name="Chevrette M."/>
            <person name="Carlson C."/>
            <person name="Stubbendieck R."/>
            <person name="Wendt-Pienkowski E."/>
        </authorList>
    </citation>
    <scope>NUCLEOTIDE SEQUENCE</scope>
    <source>
        <strain evidence="1">SID7499</strain>
    </source>
</reference>
<dbReference type="EMBL" id="JAAGMN010003975">
    <property type="protein sequence ID" value="NEE12332.1"/>
    <property type="molecule type" value="Genomic_DNA"/>
</dbReference>
<feature type="non-terminal residue" evidence="1">
    <location>
        <position position="1"/>
    </location>
</feature>
<dbReference type="AlphaFoldDB" id="A0A6G3X3V0"/>
<accession>A0A6G3X3V0</accession>
<protein>
    <submittedName>
        <fullName evidence="1">TetR family transcriptional regulator</fullName>
    </submittedName>
</protein>
<comment type="caution">
    <text evidence="1">The sequence shown here is derived from an EMBL/GenBank/DDBJ whole genome shotgun (WGS) entry which is preliminary data.</text>
</comment>
<name>A0A6G3X3V0_9ACTN</name>
<evidence type="ECO:0000313" key="1">
    <source>
        <dbReference type="EMBL" id="NEE12332.1"/>
    </source>
</evidence>